<dbReference type="EMBL" id="JAUJYO010000009">
    <property type="protein sequence ID" value="KAK1308178.1"/>
    <property type="molecule type" value="Genomic_DNA"/>
</dbReference>
<sequence>MALIRGWACGMVGVRGESKTRGWARFSRQTEGFLAWVFEGEGFHHLGSMGVGERSVLFG</sequence>
<proteinExistence type="predicted"/>
<accession>A0AAV9E5D9</accession>
<comment type="caution">
    <text evidence="1">The sequence shown here is derived from an EMBL/GenBank/DDBJ whole genome shotgun (WGS) entry which is preliminary data.</text>
</comment>
<evidence type="ECO:0000313" key="1">
    <source>
        <dbReference type="EMBL" id="KAK1308178.1"/>
    </source>
</evidence>
<organism evidence="1 2">
    <name type="scientific">Acorus calamus</name>
    <name type="common">Sweet flag</name>
    <dbReference type="NCBI Taxonomy" id="4465"/>
    <lineage>
        <taxon>Eukaryota</taxon>
        <taxon>Viridiplantae</taxon>
        <taxon>Streptophyta</taxon>
        <taxon>Embryophyta</taxon>
        <taxon>Tracheophyta</taxon>
        <taxon>Spermatophyta</taxon>
        <taxon>Magnoliopsida</taxon>
        <taxon>Liliopsida</taxon>
        <taxon>Acoraceae</taxon>
        <taxon>Acorus</taxon>
    </lineage>
</organism>
<evidence type="ECO:0000313" key="2">
    <source>
        <dbReference type="Proteomes" id="UP001180020"/>
    </source>
</evidence>
<dbReference type="AlphaFoldDB" id="A0AAV9E5D9"/>
<reference evidence="1" key="2">
    <citation type="submission" date="2023-06" db="EMBL/GenBank/DDBJ databases">
        <authorList>
            <person name="Ma L."/>
            <person name="Liu K.-W."/>
            <person name="Li Z."/>
            <person name="Hsiao Y.-Y."/>
            <person name="Qi Y."/>
            <person name="Fu T."/>
            <person name="Tang G."/>
            <person name="Zhang D."/>
            <person name="Sun W.-H."/>
            <person name="Liu D.-K."/>
            <person name="Li Y."/>
            <person name="Chen G.-Z."/>
            <person name="Liu X.-D."/>
            <person name="Liao X.-Y."/>
            <person name="Jiang Y.-T."/>
            <person name="Yu X."/>
            <person name="Hao Y."/>
            <person name="Huang J."/>
            <person name="Zhao X.-W."/>
            <person name="Ke S."/>
            <person name="Chen Y.-Y."/>
            <person name="Wu W.-L."/>
            <person name="Hsu J.-L."/>
            <person name="Lin Y.-F."/>
            <person name="Huang M.-D."/>
            <person name="Li C.-Y."/>
            <person name="Huang L."/>
            <person name="Wang Z.-W."/>
            <person name="Zhao X."/>
            <person name="Zhong W.-Y."/>
            <person name="Peng D.-H."/>
            <person name="Ahmad S."/>
            <person name="Lan S."/>
            <person name="Zhang J.-S."/>
            <person name="Tsai W.-C."/>
            <person name="Van De Peer Y."/>
            <person name="Liu Z.-J."/>
        </authorList>
    </citation>
    <scope>NUCLEOTIDE SEQUENCE</scope>
    <source>
        <strain evidence="1">CP</strain>
        <tissue evidence="1">Leaves</tissue>
    </source>
</reference>
<gene>
    <name evidence="1" type="ORF">QJS10_CPA09g01052</name>
</gene>
<protein>
    <submittedName>
        <fullName evidence="1">Uncharacterized protein</fullName>
    </submittedName>
</protein>
<dbReference type="Proteomes" id="UP001180020">
    <property type="component" value="Unassembled WGS sequence"/>
</dbReference>
<reference evidence="1" key="1">
    <citation type="journal article" date="2023" name="Nat. Commun.">
        <title>Diploid and tetraploid genomes of Acorus and the evolution of monocots.</title>
        <authorList>
            <person name="Ma L."/>
            <person name="Liu K.W."/>
            <person name="Li Z."/>
            <person name="Hsiao Y.Y."/>
            <person name="Qi Y."/>
            <person name="Fu T."/>
            <person name="Tang G.D."/>
            <person name="Zhang D."/>
            <person name="Sun W.H."/>
            <person name="Liu D.K."/>
            <person name="Li Y."/>
            <person name="Chen G.Z."/>
            <person name="Liu X.D."/>
            <person name="Liao X.Y."/>
            <person name="Jiang Y.T."/>
            <person name="Yu X."/>
            <person name="Hao Y."/>
            <person name="Huang J."/>
            <person name="Zhao X.W."/>
            <person name="Ke S."/>
            <person name="Chen Y.Y."/>
            <person name="Wu W.L."/>
            <person name="Hsu J.L."/>
            <person name="Lin Y.F."/>
            <person name="Huang M.D."/>
            <person name="Li C.Y."/>
            <person name="Huang L."/>
            <person name="Wang Z.W."/>
            <person name="Zhao X."/>
            <person name="Zhong W.Y."/>
            <person name="Peng D.H."/>
            <person name="Ahmad S."/>
            <person name="Lan S."/>
            <person name="Zhang J.S."/>
            <person name="Tsai W.C."/>
            <person name="Van de Peer Y."/>
            <person name="Liu Z.J."/>
        </authorList>
    </citation>
    <scope>NUCLEOTIDE SEQUENCE</scope>
    <source>
        <strain evidence="1">CP</strain>
    </source>
</reference>
<keyword evidence="2" id="KW-1185">Reference proteome</keyword>
<name>A0AAV9E5D9_ACOCL</name>